<dbReference type="OrthoDB" id="2636783at2"/>
<dbReference type="InterPro" id="IPR050490">
    <property type="entry name" value="Bact_solute-bd_prot1"/>
</dbReference>
<protein>
    <submittedName>
        <fullName evidence="3">ABC-type glycerol-3-phosphate transport system, substrate-binding protein</fullName>
    </submittedName>
</protein>
<dbReference type="Proteomes" id="UP000198855">
    <property type="component" value="Unassembled WGS sequence"/>
</dbReference>
<dbReference type="InterPro" id="IPR022627">
    <property type="entry name" value="DUF3502"/>
</dbReference>
<dbReference type="Gene3D" id="3.40.190.10">
    <property type="entry name" value="Periplasmic binding protein-like II"/>
    <property type="match status" value="2"/>
</dbReference>
<keyword evidence="4" id="KW-1185">Reference proteome</keyword>
<evidence type="ECO:0000313" key="3">
    <source>
        <dbReference type="EMBL" id="SFD53591.1"/>
    </source>
</evidence>
<feature type="domain" description="DUF3502" evidence="2">
    <location>
        <begin position="440"/>
        <end position="506"/>
    </location>
</feature>
<proteinExistence type="predicted"/>
<keyword evidence="1" id="KW-0732">Signal</keyword>
<sequence length="511" mass="57817">MRLLRFVPALLAFSILMSGCLGHENNVPEVKDASETAQPVIQLNAITMGSPPASGMDSFYKQLDELTIRDFGMTVRFHFIPWDEEKSNIGMAIASKEYDFYVGGSWSDFKSFAAKNAFVDLTPLLDQVPKLVDHYKGMLEQVKIDGKLYGIPQLNLPGAGHEGMLYREDLRKKWNLPPITSFSTLEQYLYKAKEEYPDIPMIIDKRYSNNLWLALTGDKYYTLSEFAVAPIADPYKGINMFDTPEYKAMVAKAKEWYDDGIVDHDILGAQENETTKTLALMKENKKPLEFNNHFGAVSNSYILSLKSAYPGQEYGWLDYTFDLFPNSLFLPNTSAGVTQISIGSNSNYPEMALKFLEKAHTDQAYYNLLAYGVEGENYKLTGGKISYDGIPEKNKKQSWTGVLDGYMNVPILYPGHWQAIVDKLTLTEGPKLAEKNGKDPYQNFLFDSSLLFDEMSELETVKEQYIQPLNLGLSTDIDADLVVLQSKLKEAGIDRYMDELQRQLDKIKPGK</sequence>
<reference evidence="4" key="1">
    <citation type="submission" date="2016-10" db="EMBL/GenBank/DDBJ databases">
        <authorList>
            <person name="Varghese N."/>
            <person name="Submissions S."/>
        </authorList>
    </citation>
    <scope>NUCLEOTIDE SEQUENCE [LARGE SCALE GENOMIC DNA]</scope>
    <source>
        <strain evidence="4">CGMCC 1.10784</strain>
    </source>
</reference>
<dbReference type="STRING" id="1045775.SAMN05216378_0356"/>
<dbReference type="RefSeq" id="WP_091180309.1">
    <property type="nucleotide sequence ID" value="NZ_FOMT01000001.1"/>
</dbReference>
<name>A0A1I1T4P2_9BACL</name>
<dbReference type="Pfam" id="PF13416">
    <property type="entry name" value="SBP_bac_8"/>
    <property type="match status" value="1"/>
</dbReference>
<dbReference type="PANTHER" id="PTHR43649:SF17">
    <property type="entry name" value="ABC TRANSPORTER SOLUTE BINDING PROTEIN-SUGAR TRANSPORT"/>
    <property type="match status" value="1"/>
</dbReference>
<accession>A0A1I1T4P2</accession>
<dbReference type="SUPFAM" id="SSF53850">
    <property type="entry name" value="Periplasmic binding protein-like II"/>
    <property type="match status" value="1"/>
</dbReference>
<dbReference type="EMBL" id="FOMT01000001">
    <property type="protein sequence ID" value="SFD53591.1"/>
    <property type="molecule type" value="Genomic_DNA"/>
</dbReference>
<dbReference type="Pfam" id="PF12010">
    <property type="entry name" value="DUF3502"/>
    <property type="match status" value="1"/>
</dbReference>
<evidence type="ECO:0000313" key="4">
    <source>
        <dbReference type="Proteomes" id="UP000198855"/>
    </source>
</evidence>
<feature type="signal peptide" evidence="1">
    <location>
        <begin position="1"/>
        <end position="23"/>
    </location>
</feature>
<feature type="chain" id="PRO_5038838427" evidence="1">
    <location>
        <begin position="24"/>
        <end position="511"/>
    </location>
</feature>
<dbReference type="InterPro" id="IPR006059">
    <property type="entry name" value="SBP"/>
</dbReference>
<evidence type="ECO:0000259" key="2">
    <source>
        <dbReference type="Pfam" id="PF12010"/>
    </source>
</evidence>
<dbReference type="PROSITE" id="PS51257">
    <property type="entry name" value="PROKAR_LIPOPROTEIN"/>
    <property type="match status" value="1"/>
</dbReference>
<dbReference type="PANTHER" id="PTHR43649">
    <property type="entry name" value="ARABINOSE-BINDING PROTEIN-RELATED"/>
    <property type="match status" value="1"/>
</dbReference>
<evidence type="ECO:0000256" key="1">
    <source>
        <dbReference type="SAM" id="SignalP"/>
    </source>
</evidence>
<gene>
    <name evidence="3" type="ORF">SAMN05216378_0356</name>
</gene>
<dbReference type="AlphaFoldDB" id="A0A1I1T4P2"/>
<organism evidence="3 4">
    <name type="scientific">Paenibacillus catalpae</name>
    <dbReference type="NCBI Taxonomy" id="1045775"/>
    <lineage>
        <taxon>Bacteria</taxon>
        <taxon>Bacillati</taxon>
        <taxon>Bacillota</taxon>
        <taxon>Bacilli</taxon>
        <taxon>Bacillales</taxon>
        <taxon>Paenibacillaceae</taxon>
        <taxon>Paenibacillus</taxon>
    </lineage>
</organism>